<dbReference type="EMBL" id="AJWZ01010182">
    <property type="protein sequence ID" value="EKC49204.1"/>
    <property type="molecule type" value="Genomic_DNA"/>
</dbReference>
<protein>
    <submittedName>
        <fullName evidence="1">Uncharacterized protein</fullName>
    </submittedName>
</protein>
<comment type="caution">
    <text evidence="1">The sequence shown here is derived from an EMBL/GenBank/DDBJ whole genome shotgun (WGS) entry which is preliminary data.</text>
</comment>
<reference evidence="1" key="1">
    <citation type="journal article" date="2013" name="Environ. Microbiol.">
        <title>Microbiota from the distal guts of lean and obese adolescents exhibit partial functional redundancy besides clear differences in community structure.</title>
        <authorList>
            <person name="Ferrer M."/>
            <person name="Ruiz A."/>
            <person name="Lanza F."/>
            <person name="Haange S.B."/>
            <person name="Oberbach A."/>
            <person name="Till H."/>
            <person name="Bargiela R."/>
            <person name="Campoy C."/>
            <person name="Segura M.T."/>
            <person name="Richter M."/>
            <person name="von Bergen M."/>
            <person name="Seifert J."/>
            <person name="Suarez A."/>
        </authorList>
    </citation>
    <scope>NUCLEOTIDE SEQUENCE</scope>
</reference>
<proteinExistence type="predicted"/>
<name>K1S1F5_9ZZZZ</name>
<gene>
    <name evidence="1" type="ORF">OBE_14767</name>
</gene>
<organism evidence="1">
    <name type="scientific">human gut metagenome</name>
    <dbReference type="NCBI Taxonomy" id="408170"/>
    <lineage>
        <taxon>unclassified sequences</taxon>
        <taxon>metagenomes</taxon>
        <taxon>organismal metagenomes</taxon>
    </lineage>
</organism>
<accession>K1S1F5</accession>
<evidence type="ECO:0000313" key="1">
    <source>
        <dbReference type="EMBL" id="EKC49204.1"/>
    </source>
</evidence>
<sequence>MQRQQIVKLVASKTSAVTVENKEQLAELTIYKEGQVLTGADVSESGTVFQYENRRQKNAVITCMPERIS</sequence>
<dbReference type="AlphaFoldDB" id="K1S1F5"/>